<sequence>MFIITVDVNYVRRVQRNIDLHLFMVYPKSTPARINAVTWAVLMSDVSPIPVYPGSELLGQYPVVQGSDQVYGTPDFLPRVMDFYHKYLGQPQELDARGLNLAEHTIMPQLAQISWVLTRTQNQTVIYHRLGLTPVGAQQQEVGVMGANQDKILVQVGQNGYKTLICIGQKAMPQPTPLTP</sequence>
<dbReference type="KEGG" id="glt:GlitD10_1627"/>
<dbReference type="AlphaFoldDB" id="A0A1J0ADG4"/>
<evidence type="ECO:0000313" key="2">
    <source>
        <dbReference type="Proteomes" id="UP000180235"/>
    </source>
</evidence>
<keyword evidence="2" id="KW-1185">Reference proteome</keyword>
<accession>A0A1J0ADG4</accession>
<dbReference type="Proteomes" id="UP000180235">
    <property type="component" value="Chromosome"/>
</dbReference>
<reference evidence="1 2" key="1">
    <citation type="submission" date="2016-10" db="EMBL/GenBank/DDBJ databases">
        <title>Description of Gloeomargarita lithophora gen. nov., sp. nov., a thylakoid-bearing basal-branching cyanobacterium with intracellular carbonates, and proposal for Gloeomargaritales ord. nov.</title>
        <authorList>
            <person name="Moreira D."/>
            <person name="Tavera R."/>
            <person name="Benzerara K."/>
            <person name="Skouri-Panet F."/>
            <person name="Couradeau E."/>
            <person name="Gerard E."/>
            <person name="Loussert C."/>
            <person name="Novelo E."/>
            <person name="Zivanovic Y."/>
            <person name="Lopez-Garcia P."/>
        </authorList>
    </citation>
    <scope>NUCLEOTIDE SEQUENCE [LARGE SCALE GENOMIC DNA]</scope>
    <source>
        <strain evidence="1 2">D10</strain>
    </source>
</reference>
<name>A0A1J0ADG4_9CYAN</name>
<dbReference type="EMBL" id="CP017675">
    <property type="protein sequence ID" value="APB33951.1"/>
    <property type="molecule type" value="Genomic_DNA"/>
</dbReference>
<proteinExistence type="predicted"/>
<organism evidence="1 2">
    <name type="scientific">Gloeomargarita lithophora Alchichica-D10</name>
    <dbReference type="NCBI Taxonomy" id="1188229"/>
    <lineage>
        <taxon>Bacteria</taxon>
        <taxon>Bacillati</taxon>
        <taxon>Cyanobacteriota</taxon>
        <taxon>Cyanophyceae</taxon>
        <taxon>Gloeomargaritales</taxon>
        <taxon>Gloeomargaritaceae</taxon>
        <taxon>Gloeomargarita</taxon>
    </lineage>
</organism>
<evidence type="ECO:0000313" key="1">
    <source>
        <dbReference type="EMBL" id="APB33951.1"/>
    </source>
</evidence>
<protein>
    <submittedName>
        <fullName evidence="1">Uncharacterized protein</fullName>
    </submittedName>
</protein>
<dbReference type="STRING" id="1188229.GlitD10_1627"/>
<gene>
    <name evidence="1" type="ORF">GlitD10_1627</name>
</gene>